<reference evidence="1 2" key="1">
    <citation type="submission" date="2023-07" db="EMBL/GenBank/DDBJ databases">
        <title>Novel species in genus Planococcus.</title>
        <authorList>
            <person name="Ning S."/>
        </authorList>
    </citation>
    <scope>NUCLEOTIDE SEQUENCE [LARGE SCALE GENOMIC DNA]</scope>
    <source>
        <strain evidence="1 2">N017</strain>
    </source>
</reference>
<protein>
    <submittedName>
        <fullName evidence="1">Uncharacterized protein</fullName>
    </submittedName>
</protein>
<comment type="caution">
    <text evidence="1">The sequence shown here is derived from an EMBL/GenBank/DDBJ whole genome shotgun (WGS) entry which is preliminary data.</text>
</comment>
<dbReference type="EMBL" id="JAUJWU010000001">
    <property type="protein sequence ID" value="MDN7244373.1"/>
    <property type="molecule type" value="Genomic_DNA"/>
</dbReference>
<name>A0ABT8N9E8_9BACL</name>
<evidence type="ECO:0000313" key="1">
    <source>
        <dbReference type="EMBL" id="MDN7244373.1"/>
    </source>
</evidence>
<proteinExistence type="predicted"/>
<sequence length="48" mass="5695">MMGKQVNWWEPIFSGELEVGLNKDKLEDMEQESFLYFNEAQIDMESHA</sequence>
<dbReference type="Proteomes" id="UP001172142">
    <property type="component" value="Unassembled WGS sequence"/>
</dbReference>
<keyword evidence="2" id="KW-1185">Reference proteome</keyword>
<organism evidence="1 2">
    <name type="scientific">Planococcus shenhongbingii</name>
    <dbReference type="NCBI Taxonomy" id="3058398"/>
    <lineage>
        <taxon>Bacteria</taxon>
        <taxon>Bacillati</taxon>
        <taxon>Bacillota</taxon>
        <taxon>Bacilli</taxon>
        <taxon>Bacillales</taxon>
        <taxon>Caryophanaceae</taxon>
        <taxon>Planococcus</taxon>
    </lineage>
</organism>
<accession>A0ABT8N9E8</accession>
<evidence type="ECO:0000313" key="2">
    <source>
        <dbReference type="Proteomes" id="UP001172142"/>
    </source>
</evidence>
<gene>
    <name evidence="1" type="ORF">QWY13_02620</name>
</gene>